<keyword evidence="8" id="KW-0832">Ubl conjugation</keyword>
<evidence type="ECO:0000256" key="3">
    <source>
        <dbReference type="ARBA" id="ARBA00015014"/>
    </source>
</evidence>
<feature type="region of interest" description="Disordered" evidence="12">
    <location>
        <begin position="517"/>
        <end position="554"/>
    </location>
</feature>
<feature type="domain" description="BRCT" evidence="14">
    <location>
        <begin position="1127"/>
        <end position="1213"/>
    </location>
</feature>
<feature type="region of interest" description="Disordered" evidence="12">
    <location>
        <begin position="679"/>
        <end position="719"/>
    </location>
</feature>
<gene>
    <name evidence="15" type="ORF">KFE25_009395</name>
</gene>
<dbReference type="EMBL" id="JAGTXO010000001">
    <property type="protein sequence ID" value="KAG8470974.1"/>
    <property type="molecule type" value="Genomic_DNA"/>
</dbReference>
<feature type="compositionally biased region" description="Low complexity" evidence="12">
    <location>
        <begin position="886"/>
        <end position="905"/>
    </location>
</feature>
<feature type="compositionally biased region" description="Low complexity" evidence="12">
    <location>
        <begin position="691"/>
        <end position="711"/>
    </location>
</feature>
<evidence type="ECO:0000259" key="14">
    <source>
        <dbReference type="PROSITE" id="PS50172"/>
    </source>
</evidence>
<feature type="compositionally biased region" description="Basic and acidic residues" evidence="12">
    <location>
        <begin position="160"/>
        <end position="169"/>
    </location>
</feature>
<dbReference type="GO" id="GO:0006974">
    <property type="term" value="P:DNA damage response"/>
    <property type="evidence" value="ECO:0007669"/>
    <property type="project" value="UniProtKB-KW"/>
</dbReference>
<dbReference type="Proteomes" id="UP000751190">
    <property type="component" value="Unassembled WGS sequence"/>
</dbReference>
<protein>
    <recommendedName>
        <fullName evidence="3">Mediator of DNA damage checkpoint protein 1</fullName>
    </recommendedName>
</protein>
<keyword evidence="16" id="KW-1185">Reference proteome</keyword>
<reference evidence="15" key="1">
    <citation type="submission" date="2021-05" db="EMBL/GenBank/DDBJ databases">
        <title>The genome of the haptophyte Pavlova lutheri (Diacronema luteri, Pavlovales) - a model for lipid biosynthesis in eukaryotic algae.</title>
        <authorList>
            <person name="Hulatt C.J."/>
            <person name="Posewitz M.C."/>
        </authorList>
    </citation>
    <scope>NUCLEOTIDE SEQUENCE</scope>
    <source>
        <strain evidence="15">NIVA-4/92</strain>
    </source>
</reference>
<dbReference type="InterPro" id="IPR000253">
    <property type="entry name" value="FHA_dom"/>
</dbReference>
<dbReference type="SMART" id="SM00292">
    <property type="entry name" value="BRCT"/>
    <property type="match status" value="1"/>
</dbReference>
<dbReference type="PROSITE" id="PS50172">
    <property type="entry name" value="BRCT"/>
    <property type="match status" value="1"/>
</dbReference>
<evidence type="ECO:0000313" key="16">
    <source>
        <dbReference type="Proteomes" id="UP000751190"/>
    </source>
</evidence>
<feature type="compositionally biased region" description="Low complexity" evidence="12">
    <location>
        <begin position="1047"/>
        <end position="1062"/>
    </location>
</feature>
<sequence>MTLVFDGDMDMSAEDGEDAVAELLVERKDGTLLFKVPLTQEGSWTIGSSGACDIVIKEPGVSSAHAKLTAGGVTPFTLADLGSTNKTKMNNICLEEHQPVSLSHGAKAMLATVRIQLNVFPPKASRARGDGTPQLADEAGGEGTPVMPGTPDLADSTHGGNDDRGDARARSARGGDVQAADADGSPELDVDEHVAHGVAPLDLDLGESHPPPPRAETHAPLADEYAPRRAPVGDDCDSGCSLDTAPPDGEDEAAPEAAPEALAHGDAVGAEAHAPTLAAAAADADARGVRDAPAMPQDATQVWGGDDGGDVDGTDGEDHDGPRATTPKAAAGARAREGQAAAASPAGSADESALSPEYGGMSREAAGADMPGRGLAGASSARKAAQAVADDNLDLPTEDSADVPVGDGADGAVASAAPGAQPAGRAPGAQPLTAGAARVHEQPALGGATQVMDILAPGYDPNETQFECHFEPWARAEEAAANAAAAAPPAAAPLVTSPPHDGAGVCRYRSRATKELVRASDGPAAPQGAAFSEPQAGTGGSMDASWTQDGEKQAALSAAMHATYAARSAAQLLRPQRAAAERAQVAAREIGATTAEPGAERLRAQGKHGGRRGAGAERSAANGAGTAADDVTAGTGTAEAADEATDQAAGGEQAAMRKPSKVARDKLTSLHTSAAELAEHGARERAVDPSAHAGGAAAGARAAAPPAQGAAKKARTRGSATVEDKAADVLAASAAAAAPAAATAASVAASASVQRDANDDGVAAPSGGEDEPAGKGKGKPRAARRASTAARRAPVDAPAAAPAAAAAETAAEAAMPLLEARAAAGGKRGRRPSAAAGEARAGEANAHAAASSATETPAILAPGGKRGRRSSSAVLTPGAAAEPDASARTPGAGAAAAPAAETLARPMPGGKRGRRSSATPADTGAADEPGADEAGSDAAAAAPATEAAACAAAGGKRGRRPSAAAADLDAVEAGSSRAHMGAQPGAKRGKRAVSADGRERSKLAQPVALDETPAPAVKRDRAGAPGERPDAHGSQRAEPESAEPKSAEPAAATATGRARTSAHPSATDPTDERGAGGASAESAKRGARARGKAAEPLVARACVASAPSTLPSAAEPTSAPALARRHMRVLFTCFDDTQHEARLQKVIGGLGAIVVESAEEAHTCELCVVDEQCLKRTVKLLIAISSGARLVHPAWVTTCEQAGALLAADDFWLHGTYSSGARSSAHWSFDADDVFARASRAKCLSGLTLMLSKNVQPPPKQMALIIESAGGKVAKRLPPAPSGEEQSVYFAVLALPQDKGLAASLKEQGHAVIGPESLLLAVMRHDRNALALSSR</sequence>
<keyword evidence="4" id="KW-0158">Chromosome</keyword>
<dbReference type="InterPro" id="IPR036420">
    <property type="entry name" value="BRCT_dom_sf"/>
</dbReference>
<evidence type="ECO:0000313" key="15">
    <source>
        <dbReference type="EMBL" id="KAG8470974.1"/>
    </source>
</evidence>
<evidence type="ECO:0000256" key="9">
    <source>
        <dbReference type="ARBA" id="ARBA00022990"/>
    </source>
</evidence>
<feature type="domain" description="FHA" evidence="13">
    <location>
        <begin position="44"/>
        <end position="94"/>
    </location>
</feature>
<feature type="compositionally biased region" description="Acidic residues" evidence="12">
    <location>
        <begin position="391"/>
        <end position="401"/>
    </location>
</feature>
<dbReference type="PANTHER" id="PTHR23196">
    <property type="entry name" value="PAX TRANSCRIPTION ACTIVATION DOMAIN INTERACTING PROTEIN"/>
    <property type="match status" value="1"/>
</dbReference>
<keyword evidence="5" id="KW-1017">Isopeptide bond</keyword>
<evidence type="ECO:0000256" key="1">
    <source>
        <dbReference type="ARBA" id="ARBA00004123"/>
    </source>
</evidence>
<evidence type="ECO:0000256" key="6">
    <source>
        <dbReference type="ARBA" id="ARBA00022737"/>
    </source>
</evidence>
<feature type="compositionally biased region" description="Low complexity" evidence="12">
    <location>
        <begin position="402"/>
        <end position="431"/>
    </location>
</feature>
<comment type="caution">
    <text evidence="15">The sequence shown here is derived from an EMBL/GenBank/DDBJ whole genome shotgun (WGS) entry which is preliminary data.</text>
</comment>
<keyword evidence="9" id="KW-0007">Acetylation</keyword>
<feature type="compositionally biased region" description="Low complexity" evidence="12">
    <location>
        <begin position="785"/>
        <end position="809"/>
    </location>
</feature>
<keyword evidence="6" id="KW-0677">Repeat</keyword>
<feature type="region of interest" description="Disordered" evidence="12">
    <location>
        <begin position="823"/>
        <end position="1092"/>
    </location>
</feature>
<dbReference type="SMART" id="SM00240">
    <property type="entry name" value="FHA"/>
    <property type="match status" value="1"/>
</dbReference>
<evidence type="ECO:0000256" key="11">
    <source>
        <dbReference type="ARBA" id="ARBA00023306"/>
    </source>
</evidence>
<proteinExistence type="predicted"/>
<dbReference type="InterPro" id="IPR051579">
    <property type="entry name" value="DDR_Transcriptional_Reg"/>
</dbReference>
<evidence type="ECO:0000256" key="2">
    <source>
        <dbReference type="ARBA" id="ARBA00004286"/>
    </source>
</evidence>
<dbReference type="GO" id="GO:0005694">
    <property type="term" value="C:chromosome"/>
    <property type="evidence" value="ECO:0007669"/>
    <property type="project" value="UniProtKB-SubCell"/>
</dbReference>
<evidence type="ECO:0000256" key="8">
    <source>
        <dbReference type="ARBA" id="ARBA00022843"/>
    </source>
</evidence>
<dbReference type="PROSITE" id="PS50006">
    <property type="entry name" value="FHA_DOMAIN"/>
    <property type="match status" value="1"/>
</dbReference>
<dbReference type="OMA" id="IGRCTHI"/>
<feature type="compositionally biased region" description="Low complexity" evidence="12">
    <location>
        <begin position="616"/>
        <end position="639"/>
    </location>
</feature>
<feature type="compositionally biased region" description="Low complexity" evidence="12">
    <location>
        <begin position="376"/>
        <end position="389"/>
    </location>
</feature>
<dbReference type="OrthoDB" id="342264at2759"/>
<dbReference type="Pfam" id="PF00498">
    <property type="entry name" value="FHA"/>
    <property type="match status" value="1"/>
</dbReference>
<feature type="compositionally biased region" description="Acidic residues" evidence="12">
    <location>
        <begin position="307"/>
        <end position="318"/>
    </location>
</feature>
<feature type="compositionally biased region" description="Low complexity" evidence="12">
    <location>
        <begin position="936"/>
        <end position="954"/>
    </location>
</feature>
<dbReference type="InterPro" id="IPR008984">
    <property type="entry name" value="SMAD_FHA_dom_sf"/>
</dbReference>
<evidence type="ECO:0000256" key="5">
    <source>
        <dbReference type="ARBA" id="ARBA00022499"/>
    </source>
</evidence>
<keyword evidence="7" id="KW-0227">DNA damage</keyword>
<feature type="compositionally biased region" description="Low complexity" evidence="12">
    <location>
        <begin position="961"/>
        <end position="973"/>
    </location>
</feature>
<dbReference type="Gene3D" id="3.40.50.10190">
    <property type="entry name" value="BRCT domain"/>
    <property type="match status" value="2"/>
</dbReference>
<dbReference type="GO" id="GO:0005634">
    <property type="term" value="C:nucleus"/>
    <property type="evidence" value="ECO:0007669"/>
    <property type="project" value="UniProtKB-SubCell"/>
</dbReference>
<feature type="compositionally biased region" description="Basic and acidic residues" evidence="12">
    <location>
        <begin position="1017"/>
        <end position="1046"/>
    </location>
</feature>
<dbReference type="CDD" id="cd18432">
    <property type="entry name" value="BRCT_PAXIP1_rpt6_like"/>
    <property type="match status" value="1"/>
</dbReference>
<dbReference type="InterPro" id="IPR001357">
    <property type="entry name" value="BRCT_dom"/>
</dbReference>
<keyword evidence="11" id="KW-0131">Cell cycle</keyword>
<dbReference type="Pfam" id="PF00533">
    <property type="entry name" value="BRCT"/>
    <property type="match status" value="1"/>
</dbReference>
<feature type="compositionally biased region" description="Low complexity" evidence="12">
    <location>
        <begin position="832"/>
        <end position="858"/>
    </location>
</feature>
<dbReference type="Gene3D" id="2.60.200.20">
    <property type="match status" value="1"/>
</dbReference>
<evidence type="ECO:0000256" key="4">
    <source>
        <dbReference type="ARBA" id="ARBA00022454"/>
    </source>
</evidence>
<organism evidence="15 16">
    <name type="scientific">Diacronema lutheri</name>
    <name type="common">Unicellular marine alga</name>
    <name type="synonym">Monochrysis lutheri</name>
    <dbReference type="NCBI Taxonomy" id="2081491"/>
    <lineage>
        <taxon>Eukaryota</taxon>
        <taxon>Haptista</taxon>
        <taxon>Haptophyta</taxon>
        <taxon>Pavlovophyceae</taxon>
        <taxon>Pavlovales</taxon>
        <taxon>Pavlovaceae</taxon>
        <taxon>Diacronema</taxon>
    </lineage>
</organism>
<accession>A0A8J5Y547</accession>
<dbReference type="PANTHER" id="PTHR23196:SF1">
    <property type="entry name" value="PAX-INTERACTING PROTEIN 1"/>
    <property type="match status" value="1"/>
</dbReference>
<feature type="region of interest" description="Disordered" evidence="12">
    <location>
        <begin position="123"/>
        <end position="187"/>
    </location>
</feature>
<dbReference type="SUPFAM" id="SSF52113">
    <property type="entry name" value="BRCT domain"/>
    <property type="match status" value="1"/>
</dbReference>
<keyword evidence="10" id="KW-0539">Nucleus</keyword>
<dbReference type="CDD" id="cd17744">
    <property type="entry name" value="BRCT_MDC1_rpt1"/>
    <property type="match status" value="1"/>
</dbReference>
<dbReference type="SUPFAM" id="SSF49879">
    <property type="entry name" value="SMAD/FHA domain"/>
    <property type="match status" value="1"/>
</dbReference>
<feature type="compositionally biased region" description="Low complexity" evidence="12">
    <location>
        <begin position="323"/>
        <end position="353"/>
    </location>
</feature>
<feature type="region of interest" description="Disordered" evidence="12">
    <location>
        <begin position="202"/>
        <end position="260"/>
    </location>
</feature>
<comment type="subcellular location">
    <subcellularLocation>
        <location evidence="2">Chromosome</location>
    </subcellularLocation>
    <subcellularLocation>
        <location evidence="1">Nucleus</location>
    </subcellularLocation>
</comment>
<feature type="region of interest" description="Disordered" evidence="12">
    <location>
        <begin position="279"/>
        <end position="435"/>
    </location>
</feature>
<evidence type="ECO:0000259" key="13">
    <source>
        <dbReference type="PROSITE" id="PS50006"/>
    </source>
</evidence>
<name>A0A8J5Y547_DIALT</name>
<feature type="region of interest" description="Disordered" evidence="12">
    <location>
        <begin position="753"/>
        <end position="809"/>
    </location>
</feature>
<feature type="region of interest" description="Disordered" evidence="12">
    <location>
        <begin position="589"/>
        <end position="662"/>
    </location>
</feature>
<evidence type="ECO:0000256" key="7">
    <source>
        <dbReference type="ARBA" id="ARBA00022763"/>
    </source>
</evidence>
<evidence type="ECO:0000256" key="12">
    <source>
        <dbReference type="SAM" id="MobiDB-lite"/>
    </source>
</evidence>
<evidence type="ECO:0000256" key="10">
    <source>
        <dbReference type="ARBA" id="ARBA00023242"/>
    </source>
</evidence>